<dbReference type="GO" id="GO:0008270">
    <property type="term" value="F:zinc ion binding"/>
    <property type="evidence" value="ECO:0007669"/>
    <property type="project" value="UniProtKB-KW"/>
</dbReference>
<dbReference type="InterPro" id="IPR011042">
    <property type="entry name" value="6-blade_b-propeller_TolB-like"/>
</dbReference>
<evidence type="ECO:0000256" key="5">
    <source>
        <dbReference type="ARBA" id="ARBA00022723"/>
    </source>
</evidence>
<feature type="compositionally biased region" description="Polar residues" evidence="12">
    <location>
        <begin position="42"/>
        <end position="55"/>
    </location>
</feature>
<evidence type="ECO:0000256" key="10">
    <source>
        <dbReference type="PROSITE-ProRule" id="PRU00504"/>
    </source>
</evidence>
<dbReference type="GO" id="GO:0043161">
    <property type="term" value="P:proteasome-mediated ubiquitin-dependent protein catabolic process"/>
    <property type="evidence" value="ECO:0007669"/>
    <property type="project" value="TreeGrafter"/>
</dbReference>
<dbReference type="InterPro" id="IPR027370">
    <property type="entry name" value="Znf-RING_euk"/>
</dbReference>
<evidence type="ECO:0000259" key="13">
    <source>
        <dbReference type="PROSITE" id="PS50089"/>
    </source>
</evidence>
<dbReference type="PROSITE" id="PS50089">
    <property type="entry name" value="ZF_RING_2"/>
    <property type="match status" value="1"/>
</dbReference>
<dbReference type="SUPFAM" id="SSF57850">
    <property type="entry name" value="RING/U-box"/>
    <property type="match status" value="1"/>
</dbReference>
<evidence type="ECO:0000313" key="16">
    <source>
        <dbReference type="Proteomes" id="UP000838412"/>
    </source>
</evidence>
<evidence type="ECO:0000256" key="9">
    <source>
        <dbReference type="PROSITE-ProRule" id="PRU00024"/>
    </source>
</evidence>
<evidence type="ECO:0000256" key="2">
    <source>
        <dbReference type="ARBA" id="ARBA00008518"/>
    </source>
</evidence>
<dbReference type="Gene3D" id="2.120.10.30">
    <property type="entry name" value="TolB, C-terminal domain"/>
    <property type="match status" value="2"/>
</dbReference>
<dbReference type="InterPro" id="IPR017907">
    <property type="entry name" value="Znf_RING_CS"/>
</dbReference>
<keyword evidence="5" id="KW-0479">Metal-binding</keyword>
<feature type="compositionally biased region" description="Low complexity" evidence="12">
    <location>
        <begin position="56"/>
        <end position="65"/>
    </location>
</feature>
<dbReference type="PROSITE" id="PS51125">
    <property type="entry name" value="NHL"/>
    <property type="match status" value="2"/>
</dbReference>
<dbReference type="AlphaFoldDB" id="A0A8J9ZAW3"/>
<protein>
    <recommendedName>
        <fullName evidence="3">RING-type E3 ubiquitin transferase</fullName>
        <ecNumber evidence="3">2.3.2.27</ecNumber>
    </recommendedName>
</protein>
<keyword evidence="6" id="KW-0677">Repeat</keyword>
<evidence type="ECO:0000256" key="3">
    <source>
        <dbReference type="ARBA" id="ARBA00012483"/>
    </source>
</evidence>
<gene>
    <name evidence="15" type="primary">TRIM2</name>
    <name evidence="15" type="ORF">BLAG_LOCUS11605</name>
</gene>
<dbReference type="InterPro" id="IPR000315">
    <property type="entry name" value="Znf_B-box"/>
</dbReference>
<dbReference type="Gene3D" id="3.30.40.10">
    <property type="entry name" value="Zinc/RING finger domain, C3HC4 (zinc finger)"/>
    <property type="match status" value="1"/>
</dbReference>
<keyword evidence="8" id="KW-0862">Zinc</keyword>
<dbReference type="InterPro" id="IPR001258">
    <property type="entry name" value="NHL_repeat"/>
</dbReference>
<dbReference type="CDD" id="cd05819">
    <property type="entry name" value="NHL"/>
    <property type="match status" value="1"/>
</dbReference>
<evidence type="ECO:0000256" key="8">
    <source>
        <dbReference type="ARBA" id="ARBA00022833"/>
    </source>
</evidence>
<reference evidence="15" key="1">
    <citation type="submission" date="2022-01" db="EMBL/GenBank/DDBJ databases">
        <authorList>
            <person name="Braso-Vives M."/>
        </authorList>
    </citation>
    <scope>NUCLEOTIDE SEQUENCE</scope>
</reference>
<feature type="region of interest" description="Disordered" evidence="12">
    <location>
        <begin position="313"/>
        <end position="337"/>
    </location>
</feature>
<feature type="compositionally biased region" description="Acidic residues" evidence="12">
    <location>
        <begin position="1"/>
        <end position="11"/>
    </location>
</feature>
<dbReference type="SMART" id="SM00184">
    <property type="entry name" value="RING"/>
    <property type="match status" value="1"/>
</dbReference>
<dbReference type="Pfam" id="PF01436">
    <property type="entry name" value="NHL"/>
    <property type="match status" value="2"/>
</dbReference>
<dbReference type="PANTHER" id="PTHR24104">
    <property type="entry name" value="E3 UBIQUITIN-PROTEIN LIGASE NHLRC1-RELATED"/>
    <property type="match status" value="1"/>
</dbReference>
<evidence type="ECO:0000259" key="14">
    <source>
        <dbReference type="PROSITE" id="PS50119"/>
    </source>
</evidence>
<dbReference type="Proteomes" id="UP000838412">
    <property type="component" value="Chromosome 18"/>
</dbReference>
<dbReference type="GO" id="GO:0061630">
    <property type="term" value="F:ubiquitin protein ligase activity"/>
    <property type="evidence" value="ECO:0007669"/>
    <property type="project" value="UniProtKB-EC"/>
</dbReference>
<feature type="repeat" description="NHL" evidence="10">
    <location>
        <begin position="735"/>
        <end position="765"/>
    </location>
</feature>
<dbReference type="GO" id="GO:0000209">
    <property type="term" value="P:protein polyubiquitination"/>
    <property type="evidence" value="ECO:0007669"/>
    <property type="project" value="TreeGrafter"/>
</dbReference>
<dbReference type="PROSITE" id="PS50119">
    <property type="entry name" value="ZF_BBOX"/>
    <property type="match status" value="1"/>
</dbReference>
<dbReference type="InterPro" id="IPR013087">
    <property type="entry name" value="Znf_C2H2_type"/>
</dbReference>
<dbReference type="Pfam" id="PF00643">
    <property type="entry name" value="zf-B_box"/>
    <property type="match status" value="1"/>
</dbReference>
<evidence type="ECO:0000256" key="7">
    <source>
        <dbReference type="ARBA" id="ARBA00022771"/>
    </source>
</evidence>
<feature type="region of interest" description="Disordered" evidence="12">
    <location>
        <begin position="1"/>
        <end position="77"/>
    </location>
</feature>
<evidence type="ECO:0000256" key="6">
    <source>
        <dbReference type="ARBA" id="ARBA00022737"/>
    </source>
</evidence>
<dbReference type="OrthoDB" id="342730at2759"/>
<comment type="similarity">
    <text evidence="2">Belongs to the TRIM/RBCC family.</text>
</comment>
<evidence type="ECO:0000256" key="4">
    <source>
        <dbReference type="ARBA" id="ARBA00022553"/>
    </source>
</evidence>
<dbReference type="InterPro" id="IPR050952">
    <property type="entry name" value="TRIM-NHL_E3_ligases"/>
</dbReference>
<keyword evidence="7 9" id="KW-0863">Zinc-finger</keyword>
<organism evidence="15 16">
    <name type="scientific">Branchiostoma lanceolatum</name>
    <name type="common">Common lancelet</name>
    <name type="synonym">Amphioxus lanceolatum</name>
    <dbReference type="NCBI Taxonomy" id="7740"/>
    <lineage>
        <taxon>Eukaryota</taxon>
        <taxon>Metazoa</taxon>
        <taxon>Chordata</taxon>
        <taxon>Cephalochordata</taxon>
        <taxon>Leptocardii</taxon>
        <taxon>Amphioxiformes</taxon>
        <taxon>Branchiostomatidae</taxon>
        <taxon>Branchiostoma</taxon>
    </lineage>
</organism>
<dbReference type="EMBL" id="OV696703">
    <property type="protein sequence ID" value="CAH1251121.1"/>
    <property type="molecule type" value="Genomic_DNA"/>
</dbReference>
<dbReference type="Pfam" id="PF12721">
    <property type="entry name" value="RHIM"/>
    <property type="match status" value="2"/>
</dbReference>
<dbReference type="PANTHER" id="PTHR24104:SF57">
    <property type="entry name" value="BEE-MILK PROTEIN"/>
    <property type="match status" value="1"/>
</dbReference>
<dbReference type="InterPro" id="IPR013083">
    <property type="entry name" value="Znf_RING/FYVE/PHD"/>
</dbReference>
<sequence length="765" mass="85885">MDTEFDEDDTKENDAIIAAENCNRHRTNKEETNPEEGLPNENGKNAETRTTLQAMSSTASTTETSVRGPLDNSETKSTNNLEVAMLGEQTNAASVIHEDIKVKNAFAVQVGNNNVVRSGPSHEREDPAMVGATASLQHVQSVNFSPGQVLVYRNVQIENCKYVQVGDNNSVVLEKVTPQENAFVKACCELDINPKTADDIREKLSNRDVLEQFAKKMEAYQVTCKIKAATRGCILLELEVPTEEDRLQLLRMARDGTFQQVLLETFLPEFAAEGRAVNMNLARLQSSLMTQKTWQKVLRTFCQKNFSGEELSDAAPSKAAFDTDVTQKLPSEDDDREGEITVSVEGYAEAVPLGTGAAATNFPQGEFDENFLTCDICKNRYEDPRVVPCGHTFCAKCLETWRKGKGHGKIPELKDHTTTQLDIPTENCPQHTDKPLTFYCRPCTKLVCQECTITEHLKGPNHDPQEVSKVTEVFKEELQTLVGETQNKLKETDYILRKELISIRTNCELEKQKIQEHFAQLRANLDQEEQQMTSRLREMEGEQQKSLLEKRKDFEETLTPNEETLQFCKDILTRGELMNKFSLGEHCISPYGLAVQRDGRVVVAEPGKHSIFLFEADGTLVKQVGGLGDREGQLNRPYFICVDEEDNIIVADTGNSRVQVFDKDLYFQHNFGVKGRQPHVQDMCYPMGVSADSSGNIVLANIGETIDETVQGVNLQVFRPDGTWVSTISSDEDKLNRPHGMAVTEDGHVFVADTKDHCIRKYRYM</sequence>
<keyword evidence="16" id="KW-1185">Reference proteome</keyword>
<dbReference type="InterPro" id="IPR025735">
    <property type="entry name" value="RHIM"/>
</dbReference>
<keyword evidence="4" id="KW-0597">Phosphoprotein</keyword>
<feature type="repeat" description="NHL" evidence="10">
    <location>
        <begin position="621"/>
        <end position="664"/>
    </location>
</feature>
<dbReference type="FunFam" id="2.120.10.30:FF:000095">
    <property type="entry name" value="Uncharacterized protein"/>
    <property type="match status" value="1"/>
</dbReference>
<dbReference type="SUPFAM" id="SSF57845">
    <property type="entry name" value="B-box zinc-binding domain"/>
    <property type="match status" value="1"/>
</dbReference>
<proteinExistence type="inferred from homology"/>
<dbReference type="SUPFAM" id="SSF101898">
    <property type="entry name" value="NHL repeat"/>
    <property type="match status" value="1"/>
</dbReference>
<dbReference type="Pfam" id="PF13445">
    <property type="entry name" value="zf-RING_UBOX"/>
    <property type="match status" value="1"/>
</dbReference>
<accession>A0A8J9ZAW3</accession>
<dbReference type="PROSITE" id="PS00518">
    <property type="entry name" value="ZF_RING_1"/>
    <property type="match status" value="1"/>
</dbReference>
<name>A0A8J9ZAW3_BRALA</name>
<evidence type="ECO:0000256" key="1">
    <source>
        <dbReference type="ARBA" id="ARBA00000900"/>
    </source>
</evidence>
<dbReference type="Gene3D" id="3.30.160.60">
    <property type="entry name" value="Classic Zinc Finger"/>
    <property type="match status" value="1"/>
</dbReference>
<feature type="domain" description="RING-type" evidence="13">
    <location>
        <begin position="374"/>
        <end position="432"/>
    </location>
</feature>
<evidence type="ECO:0000256" key="11">
    <source>
        <dbReference type="SAM" id="Coils"/>
    </source>
</evidence>
<dbReference type="EC" id="2.3.2.27" evidence="3"/>
<keyword evidence="11" id="KW-0175">Coiled coil</keyword>
<comment type="catalytic activity">
    <reaction evidence="1">
        <text>S-ubiquitinyl-[E2 ubiquitin-conjugating enzyme]-L-cysteine + [acceptor protein]-L-lysine = [E2 ubiquitin-conjugating enzyme]-L-cysteine + N(6)-ubiquitinyl-[acceptor protein]-L-lysine.</text>
        <dbReference type="EC" id="2.3.2.27"/>
    </reaction>
</comment>
<feature type="coiled-coil region" evidence="11">
    <location>
        <begin position="511"/>
        <end position="545"/>
    </location>
</feature>
<evidence type="ECO:0000256" key="12">
    <source>
        <dbReference type="SAM" id="MobiDB-lite"/>
    </source>
</evidence>
<dbReference type="PROSITE" id="PS00028">
    <property type="entry name" value="ZINC_FINGER_C2H2_1"/>
    <property type="match status" value="1"/>
</dbReference>
<dbReference type="InterPro" id="IPR001841">
    <property type="entry name" value="Znf_RING"/>
</dbReference>
<feature type="domain" description="B box-type" evidence="14">
    <location>
        <begin position="423"/>
        <end position="467"/>
    </location>
</feature>
<evidence type="ECO:0000313" key="15">
    <source>
        <dbReference type="EMBL" id="CAH1251121.1"/>
    </source>
</evidence>